<gene>
    <name evidence="2" type="ORF">SLEP1_g24209</name>
</gene>
<evidence type="ECO:0000313" key="3">
    <source>
        <dbReference type="Proteomes" id="UP001054252"/>
    </source>
</evidence>
<feature type="compositionally biased region" description="Polar residues" evidence="1">
    <location>
        <begin position="1"/>
        <end position="12"/>
    </location>
</feature>
<name>A0AAV5JQA9_9ROSI</name>
<comment type="caution">
    <text evidence="2">The sequence shown here is derived from an EMBL/GenBank/DDBJ whole genome shotgun (WGS) entry which is preliminary data.</text>
</comment>
<proteinExistence type="predicted"/>
<evidence type="ECO:0000256" key="1">
    <source>
        <dbReference type="SAM" id="MobiDB-lite"/>
    </source>
</evidence>
<feature type="region of interest" description="Disordered" evidence="1">
    <location>
        <begin position="1"/>
        <end position="22"/>
    </location>
</feature>
<accession>A0AAV5JQA9</accession>
<keyword evidence="3" id="KW-1185">Reference proteome</keyword>
<protein>
    <submittedName>
        <fullName evidence="2">Uncharacterized protein</fullName>
    </submittedName>
</protein>
<sequence length="39" mass="4330">MKETNEASLTKTITEKRNRAHSTGSNYPVVLQIHSCARG</sequence>
<dbReference type="EMBL" id="BPVZ01000038">
    <property type="protein sequence ID" value="GKV13151.1"/>
    <property type="molecule type" value="Genomic_DNA"/>
</dbReference>
<reference evidence="2 3" key="1">
    <citation type="journal article" date="2021" name="Commun. Biol.">
        <title>The genome of Shorea leprosula (Dipterocarpaceae) highlights the ecological relevance of drought in aseasonal tropical rainforests.</title>
        <authorList>
            <person name="Ng K.K.S."/>
            <person name="Kobayashi M.J."/>
            <person name="Fawcett J.A."/>
            <person name="Hatakeyama M."/>
            <person name="Paape T."/>
            <person name="Ng C.H."/>
            <person name="Ang C.C."/>
            <person name="Tnah L.H."/>
            <person name="Lee C.T."/>
            <person name="Nishiyama T."/>
            <person name="Sese J."/>
            <person name="O'Brien M.J."/>
            <person name="Copetti D."/>
            <person name="Mohd Noor M.I."/>
            <person name="Ong R.C."/>
            <person name="Putra M."/>
            <person name="Sireger I.Z."/>
            <person name="Indrioko S."/>
            <person name="Kosugi Y."/>
            <person name="Izuno A."/>
            <person name="Isagi Y."/>
            <person name="Lee S.L."/>
            <person name="Shimizu K.K."/>
        </authorList>
    </citation>
    <scope>NUCLEOTIDE SEQUENCE [LARGE SCALE GENOMIC DNA]</scope>
    <source>
        <strain evidence="2">214</strain>
    </source>
</reference>
<dbReference type="AlphaFoldDB" id="A0AAV5JQA9"/>
<organism evidence="2 3">
    <name type="scientific">Rubroshorea leprosula</name>
    <dbReference type="NCBI Taxonomy" id="152421"/>
    <lineage>
        <taxon>Eukaryota</taxon>
        <taxon>Viridiplantae</taxon>
        <taxon>Streptophyta</taxon>
        <taxon>Embryophyta</taxon>
        <taxon>Tracheophyta</taxon>
        <taxon>Spermatophyta</taxon>
        <taxon>Magnoliopsida</taxon>
        <taxon>eudicotyledons</taxon>
        <taxon>Gunneridae</taxon>
        <taxon>Pentapetalae</taxon>
        <taxon>rosids</taxon>
        <taxon>malvids</taxon>
        <taxon>Malvales</taxon>
        <taxon>Dipterocarpaceae</taxon>
        <taxon>Rubroshorea</taxon>
    </lineage>
</organism>
<evidence type="ECO:0000313" key="2">
    <source>
        <dbReference type="EMBL" id="GKV13151.1"/>
    </source>
</evidence>
<dbReference type="Proteomes" id="UP001054252">
    <property type="component" value="Unassembled WGS sequence"/>
</dbReference>